<dbReference type="PANTHER" id="PTHR22901:SF0">
    <property type="entry name" value="SIALATE O-ACETYLESTERASE"/>
    <property type="match status" value="1"/>
</dbReference>
<feature type="signal peptide" evidence="3">
    <location>
        <begin position="1"/>
        <end position="22"/>
    </location>
</feature>
<keyword evidence="2" id="KW-0378">Hydrolase</keyword>
<gene>
    <name evidence="6" type="ORF">Q2T41_17525</name>
</gene>
<feature type="domain" description="Glycosyl hydrolases family 2 sugar binding" evidence="4">
    <location>
        <begin position="247"/>
        <end position="374"/>
    </location>
</feature>
<comment type="similarity">
    <text evidence="1">Belongs to the glycosyl hydrolase 2 family.</text>
</comment>
<dbReference type="InterPro" id="IPR005181">
    <property type="entry name" value="SASA"/>
</dbReference>
<dbReference type="Pfam" id="PF03629">
    <property type="entry name" value="SASA"/>
    <property type="match status" value="2"/>
</dbReference>
<sequence length="644" mass="72773">MKSAKIILSLLFGLLFSPDTIAQVRLPQIFRDSMVLQRNAPIKIWGWASNHEEITLTLKNHTRKTKASASGEWEVVFPKMKAGGPYNLQISATNNLTVHNILIGDVWLVAGQSNMEHQLFRHDVTYAKEIREANFPEIRHFKVPRNTELNGPKNNMDGGKWEVAVTKEIPNFSAVAYFFAKQVYDKYGIPIGLINASVGGTRIEAWTSENGFHNNPDILNTIERNKDSVYINSLIKRDKAAKDQTVETTMDLGISGPIHWYDPSYKPLNWRKINIPGYWEDQGIKDLNGTVWYRKEIKVPQSMAEAEAKLFLGRIVDADQVYLNGTKIGQTTYQYPQRQYSIPSNLLITGKNTLVVKVTNYNGKGGFVPDKPYFISTEKDTVDIKGYWEYKVGEVFAPKNTPNGTIFNAQNEPTALYNAMVAPYTQLALTGVLWYQGESNSGEPEKYAQLLQGLIIDWRNQFELPNLPFIYAQLPNFMDVNYLPEESKWAEFRHAQSNALQIANTAMTINIDLGEWNDIHPENKKDVGERMALAAFKLAYNEDVVFSGPLYNGHTIENNKILLSFSYTGSGLITEDGGAPAQFAIAGEDKNFVWANAKIEDNKVIVWHNDISAPKYVRYAWSDNPDNANLYNKEGLPASPFTTE</sequence>
<feature type="chain" id="PRO_5046313349" evidence="3">
    <location>
        <begin position="23"/>
        <end position="644"/>
    </location>
</feature>
<comment type="caution">
    <text evidence="6">The sequence shown here is derived from an EMBL/GenBank/DDBJ whole genome shotgun (WGS) entry which is preliminary data.</text>
</comment>
<feature type="domain" description="Sialate O-acetylesterase" evidence="5">
    <location>
        <begin position="105"/>
        <end position="227"/>
    </location>
</feature>
<organism evidence="6 7">
    <name type="scientific">Maribacter confluentis</name>
    <dbReference type="NCBI Taxonomy" id="1656093"/>
    <lineage>
        <taxon>Bacteria</taxon>
        <taxon>Pseudomonadati</taxon>
        <taxon>Bacteroidota</taxon>
        <taxon>Flavobacteriia</taxon>
        <taxon>Flavobacteriales</taxon>
        <taxon>Flavobacteriaceae</taxon>
        <taxon>Maribacter</taxon>
    </lineage>
</organism>
<dbReference type="RefSeq" id="WP_304437133.1">
    <property type="nucleotide sequence ID" value="NZ_JAUKUC010000001.1"/>
</dbReference>
<feature type="domain" description="Sialate O-acetylesterase" evidence="5">
    <location>
        <begin position="410"/>
        <end position="535"/>
    </location>
</feature>
<name>A0ABT8RVS6_9FLAO</name>
<protein>
    <submittedName>
        <fullName evidence="6">Sialate O-acetylesterase</fullName>
    </submittedName>
</protein>
<evidence type="ECO:0000256" key="3">
    <source>
        <dbReference type="SAM" id="SignalP"/>
    </source>
</evidence>
<dbReference type="Gene3D" id="2.60.120.260">
    <property type="entry name" value="Galactose-binding domain-like"/>
    <property type="match status" value="1"/>
</dbReference>
<dbReference type="InterPro" id="IPR039329">
    <property type="entry name" value="SIAE"/>
</dbReference>
<reference evidence="6" key="2">
    <citation type="submission" date="2023-06" db="EMBL/GenBank/DDBJ databases">
        <authorList>
            <person name="Lucena T."/>
            <person name="Sun Q."/>
        </authorList>
    </citation>
    <scope>NUCLEOTIDE SEQUENCE</scope>
    <source>
        <strain evidence="6">CECT 8869</strain>
    </source>
</reference>
<evidence type="ECO:0000313" key="6">
    <source>
        <dbReference type="EMBL" id="MDO1514457.1"/>
    </source>
</evidence>
<dbReference type="Gene3D" id="3.40.50.1110">
    <property type="entry name" value="SGNH hydrolase"/>
    <property type="match status" value="2"/>
</dbReference>
<reference evidence="6" key="1">
    <citation type="journal article" date="2014" name="Int. J. Syst. Evol. Microbiol.">
        <title>Complete genome of a new Firmicutes species belonging to the dominant human colonic microbiota ('Ruminococcus bicirculans') reveals two chromosomes and a selective capacity to utilize plant glucans.</title>
        <authorList>
            <consortium name="NISC Comparative Sequencing Program"/>
            <person name="Wegmann U."/>
            <person name="Louis P."/>
            <person name="Goesmann A."/>
            <person name="Henrissat B."/>
            <person name="Duncan S.H."/>
            <person name="Flint H.J."/>
        </authorList>
    </citation>
    <scope>NUCLEOTIDE SEQUENCE</scope>
    <source>
        <strain evidence="6">CECT 8869</strain>
    </source>
</reference>
<dbReference type="Proteomes" id="UP001168579">
    <property type="component" value="Unassembled WGS sequence"/>
</dbReference>
<dbReference type="InterPro" id="IPR036514">
    <property type="entry name" value="SGNH_hydro_sf"/>
</dbReference>
<keyword evidence="7" id="KW-1185">Reference proteome</keyword>
<keyword evidence="3" id="KW-0732">Signal</keyword>
<dbReference type="InterPro" id="IPR006104">
    <property type="entry name" value="Glyco_hydro_2_N"/>
</dbReference>
<proteinExistence type="inferred from homology"/>
<evidence type="ECO:0000313" key="7">
    <source>
        <dbReference type="Proteomes" id="UP001168579"/>
    </source>
</evidence>
<evidence type="ECO:0000259" key="5">
    <source>
        <dbReference type="Pfam" id="PF03629"/>
    </source>
</evidence>
<dbReference type="SUPFAM" id="SSF49785">
    <property type="entry name" value="Galactose-binding domain-like"/>
    <property type="match status" value="1"/>
</dbReference>
<dbReference type="InterPro" id="IPR008979">
    <property type="entry name" value="Galactose-bd-like_sf"/>
</dbReference>
<dbReference type="SUPFAM" id="SSF52266">
    <property type="entry name" value="SGNH hydrolase"/>
    <property type="match status" value="1"/>
</dbReference>
<dbReference type="PANTHER" id="PTHR22901">
    <property type="entry name" value="SIALATE O-ACETYLESTERASE"/>
    <property type="match status" value="1"/>
</dbReference>
<evidence type="ECO:0000259" key="4">
    <source>
        <dbReference type="Pfam" id="PF02837"/>
    </source>
</evidence>
<accession>A0ABT8RVS6</accession>
<evidence type="ECO:0000256" key="1">
    <source>
        <dbReference type="ARBA" id="ARBA00007401"/>
    </source>
</evidence>
<evidence type="ECO:0000256" key="2">
    <source>
        <dbReference type="ARBA" id="ARBA00022801"/>
    </source>
</evidence>
<dbReference type="Pfam" id="PF02837">
    <property type="entry name" value="Glyco_hydro_2_N"/>
    <property type="match status" value="1"/>
</dbReference>
<dbReference type="EMBL" id="JAUKUC010000001">
    <property type="protein sequence ID" value="MDO1514457.1"/>
    <property type="molecule type" value="Genomic_DNA"/>
</dbReference>